<accession>G3MFK9</accession>
<dbReference type="EMBL" id="JO840660">
    <property type="protein sequence ID" value="AEO32277.1"/>
    <property type="molecule type" value="mRNA"/>
</dbReference>
<proteinExistence type="evidence at transcript level"/>
<dbReference type="AlphaFoldDB" id="G3MFK9"/>
<dbReference type="Gene3D" id="2.40.128.20">
    <property type="match status" value="1"/>
</dbReference>
<protein>
    <recommendedName>
        <fullName evidence="3">Lipocalin/cytosolic fatty-acid binding domain-containing protein</fullName>
    </recommendedName>
</protein>
<feature type="signal peptide" evidence="1">
    <location>
        <begin position="1"/>
        <end position="17"/>
    </location>
</feature>
<keyword evidence="1" id="KW-0732">Signal</keyword>
<sequence>MVVSRLMLFCMMAAATAEPKDLDMPAQLKPLLQHMHPWKIVSTQKTVYLSEVKAQHHLLGSFICVCSNYIKTVEEHKTVERTLEAQFKNGSEISDRSLNMTLQLKRDPSGGSTLLVSFLTSVLGKLPSTDQNHLAHVADFEFTVLFADARCLLLGKLKAQEGPSSVCMLWTTEVPPKGPPLCCRFIFFLMCGASVTIDHDAKICPAR</sequence>
<evidence type="ECO:0008006" key="3">
    <source>
        <dbReference type="Google" id="ProtNLM"/>
    </source>
</evidence>
<feature type="chain" id="PRO_5003447386" description="Lipocalin/cytosolic fatty-acid binding domain-containing protein" evidence="1">
    <location>
        <begin position="18"/>
        <end position="207"/>
    </location>
</feature>
<dbReference type="InterPro" id="IPR012674">
    <property type="entry name" value="Calycin"/>
</dbReference>
<evidence type="ECO:0000313" key="2">
    <source>
        <dbReference type="EMBL" id="AEO32277.1"/>
    </source>
</evidence>
<dbReference type="Pfam" id="PF02098">
    <property type="entry name" value="His_binding"/>
    <property type="match status" value="1"/>
</dbReference>
<dbReference type="GO" id="GO:0043176">
    <property type="term" value="F:amine binding"/>
    <property type="evidence" value="ECO:0007669"/>
    <property type="project" value="InterPro"/>
</dbReference>
<dbReference type="InterPro" id="IPR002970">
    <property type="entry name" value="Tick_his-bd"/>
</dbReference>
<dbReference type="GO" id="GO:0030682">
    <property type="term" value="P:symbiont-mediated perturbation of host defenses"/>
    <property type="evidence" value="ECO:0007669"/>
    <property type="project" value="InterPro"/>
</dbReference>
<reference evidence="2" key="1">
    <citation type="journal article" date="2011" name="PLoS ONE">
        <title>A deep insight into the sialotranscriptome of the gulf coast tick, Amblyomma maculatum.</title>
        <authorList>
            <person name="Karim S."/>
            <person name="Singh P."/>
            <person name="Ribeiro J.M."/>
        </authorList>
    </citation>
    <scope>NUCLEOTIDE SEQUENCE</scope>
    <source>
        <tissue evidence="2">Salivary gland</tissue>
    </source>
</reference>
<organism evidence="2">
    <name type="scientific">Amblyomma maculatum</name>
    <name type="common">Gulf Coast tick</name>
    <dbReference type="NCBI Taxonomy" id="34609"/>
    <lineage>
        <taxon>Eukaryota</taxon>
        <taxon>Metazoa</taxon>
        <taxon>Ecdysozoa</taxon>
        <taxon>Arthropoda</taxon>
        <taxon>Chelicerata</taxon>
        <taxon>Arachnida</taxon>
        <taxon>Acari</taxon>
        <taxon>Parasitiformes</taxon>
        <taxon>Ixodida</taxon>
        <taxon>Ixodoidea</taxon>
        <taxon>Ixodidae</taxon>
        <taxon>Amblyomminae</taxon>
        <taxon>Amblyomma</taxon>
    </lineage>
</organism>
<dbReference type="SUPFAM" id="SSF50814">
    <property type="entry name" value="Lipocalins"/>
    <property type="match status" value="1"/>
</dbReference>
<feature type="non-terminal residue" evidence="2">
    <location>
        <position position="207"/>
    </location>
</feature>
<evidence type="ECO:0000256" key="1">
    <source>
        <dbReference type="SAM" id="SignalP"/>
    </source>
</evidence>
<name>G3MFK9_AMBMU</name>